<name>A0A509EF10_9HYPH</name>
<dbReference type="InterPro" id="IPR016071">
    <property type="entry name" value="Staphylococal_nuclease_OB-fold"/>
</dbReference>
<dbReference type="Gene3D" id="2.40.50.90">
    <property type="match status" value="1"/>
</dbReference>
<evidence type="ECO:0000259" key="2">
    <source>
        <dbReference type="PROSITE" id="PS50830"/>
    </source>
</evidence>
<proteinExistence type="predicted"/>
<dbReference type="Proteomes" id="UP000410984">
    <property type="component" value="Unassembled WGS sequence"/>
</dbReference>
<dbReference type="SUPFAM" id="SSF50199">
    <property type="entry name" value="Staphylococcal nuclease"/>
    <property type="match status" value="1"/>
</dbReference>
<dbReference type="PROSITE" id="PS50830">
    <property type="entry name" value="TNASE_3"/>
    <property type="match status" value="1"/>
</dbReference>
<dbReference type="EMBL" id="CABFPH010000033">
    <property type="protein sequence ID" value="VUD72055.1"/>
    <property type="molecule type" value="Genomic_DNA"/>
</dbReference>
<dbReference type="Pfam" id="PF00565">
    <property type="entry name" value="SNase"/>
    <property type="match status" value="1"/>
</dbReference>
<feature type="signal peptide" evidence="1">
    <location>
        <begin position="1"/>
        <end position="19"/>
    </location>
</feature>
<evidence type="ECO:0000256" key="1">
    <source>
        <dbReference type="SAM" id="SignalP"/>
    </source>
</evidence>
<dbReference type="InterPro" id="IPR035437">
    <property type="entry name" value="SNase_OB-fold_sf"/>
</dbReference>
<dbReference type="AlphaFoldDB" id="A0A509EF10"/>
<evidence type="ECO:0000313" key="4">
    <source>
        <dbReference type="Proteomes" id="UP000410984"/>
    </source>
</evidence>
<dbReference type="SMART" id="SM00318">
    <property type="entry name" value="SNc"/>
    <property type="match status" value="1"/>
</dbReference>
<evidence type="ECO:0000313" key="3">
    <source>
        <dbReference type="EMBL" id="VUD72055.1"/>
    </source>
</evidence>
<protein>
    <recommendedName>
        <fullName evidence="2">TNase-like domain-containing protein</fullName>
    </recommendedName>
</protein>
<gene>
    <name evidence="3" type="ORF">MET9862_02649</name>
</gene>
<dbReference type="RefSeq" id="WP_142583416.1">
    <property type="nucleotide sequence ID" value="NZ_CABFPH010000033.1"/>
</dbReference>
<keyword evidence="1" id="KW-0732">Signal</keyword>
<feature type="domain" description="TNase-like" evidence="2">
    <location>
        <begin position="29"/>
        <end position="144"/>
    </location>
</feature>
<organism evidence="3 4">
    <name type="scientific">Methylobacterium symbioticum</name>
    <dbReference type="NCBI Taxonomy" id="2584084"/>
    <lineage>
        <taxon>Bacteria</taxon>
        <taxon>Pseudomonadati</taxon>
        <taxon>Pseudomonadota</taxon>
        <taxon>Alphaproteobacteria</taxon>
        <taxon>Hyphomicrobiales</taxon>
        <taxon>Methylobacteriaceae</taxon>
        <taxon>Methylobacterium</taxon>
    </lineage>
</organism>
<keyword evidence="4" id="KW-1185">Reference proteome</keyword>
<dbReference type="PANTHER" id="PTHR12302">
    <property type="entry name" value="EBNA2 BINDING PROTEIN P100"/>
    <property type="match status" value="1"/>
</dbReference>
<dbReference type="OrthoDB" id="9805504at2"/>
<sequence>MSRPTAALLLAALVLPAHAAESITGHATVIDGDTIELTGKRIDLHGIDAPESAQTCETARGTSYRCGQAAATALRGRIGTADVTCEPRGTDARGHVSAVCRVGGEDLAAWMAAHGHALANRHQSQAYLPQERRAWATRRGLWAGTFEEPADWRQARHRAEAAAQAAAD</sequence>
<accession>A0A509EF10</accession>
<feature type="chain" id="PRO_5021206109" description="TNase-like domain-containing protein" evidence="1">
    <location>
        <begin position="20"/>
        <end position="168"/>
    </location>
</feature>
<dbReference type="PANTHER" id="PTHR12302:SF26">
    <property type="entry name" value="BLR1266 PROTEIN"/>
    <property type="match status" value="1"/>
</dbReference>
<reference evidence="3 4" key="1">
    <citation type="submission" date="2019-06" db="EMBL/GenBank/DDBJ databases">
        <authorList>
            <person name="Rodrigo-Torres L."/>
            <person name="Arahal R. D."/>
            <person name="Lucena T."/>
        </authorList>
    </citation>
    <scope>NUCLEOTIDE SEQUENCE [LARGE SCALE GENOMIC DNA]</scope>
    <source>
        <strain evidence="3 4">SB0023/3</strain>
    </source>
</reference>